<protein>
    <submittedName>
        <fullName evidence="1">DNA polymerase III delta prime subunit</fullName>
        <ecNumber evidence="1">2.7.7.7</ecNumber>
    </submittedName>
</protein>
<dbReference type="EMBL" id="UOEX01000250">
    <property type="protein sequence ID" value="VAW38462.1"/>
    <property type="molecule type" value="Genomic_DNA"/>
</dbReference>
<dbReference type="PANTHER" id="PTHR11669">
    <property type="entry name" value="REPLICATION FACTOR C / DNA POLYMERASE III GAMMA-TAU SUBUNIT"/>
    <property type="match status" value="1"/>
</dbReference>
<keyword evidence="1" id="KW-0548">Nucleotidyltransferase</keyword>
<gene>
    <name evidence="1" type="ORF">MNBD_DELTA03-441</name>
</gene>
<accession>A0A3B0VHJ1</accession>
<dbReference type="GO" id="GO:0003887">
    <property type="term" value="F:DNA-directed DNA polymerase activity"/>
    <property type="evidence" value="ECO:0007669"/>
    <property type="project" value="UniProtKB-EC"/>
</dbReference>
<dbReference type="EC" id="2.7.7.7" evidence="1"/>
<dbReference type="InterPro" id="IPR004622">
    <property type="entry name" value="DNA_pol_HolB"/>
</dbReference>
<dbReference type="InterPro" id="IPR050238">
    <property type="entry name" value="DNA_Rep/Repair_Clamp_Loader"/>
</dbReference>
<evidence type="ECO:0000313" key="1">
    <source>
        <dbReference type="EMBL" id="VAW38462.1"/>
    </source>
</evidence>
<proteinExistence type="predicted"/>
<reference evidence="1" key="1">
    <citation type="submission" date="2018-06" db="EMBL/GenBank/DDBJ databases">
        <authorList>
            <person name="Zhirakovskaya E."/>
        </authorList>
    </citation>
    <scope>NUCLEOTIDE SEQUENCE</scope>
</reference>
<dbReference type="NCBIfam" id="TIGR00678">
    <property type="entry name" value="holB"/>
    <property type="match status" value="1"/>
</dbReference>
<keyword evidence="1" id="KW-0808">Transferase</keyword>
<dbReference type="Gene3D" id="3.40.50.300">
    <property type="entry name" value="P-loop containing nucleotide triphosphate hydrolases"/>
    <property type="match status" value="1"/>
</dbReference>
<dbReference type="GO" id="GO:0006261">
    <property type="term" value="P:DNA-templated DNA replication"/>
    <property type="evidence" value="ECO:0007669"/>
    <property type="project" value="TreeGrafter"/>
</dbReference>
<dbReference type="SUPFAM" id="SSF52540">
    <property type="entry name" value="P-loop containing nucleoside triphosphate hydrolases"/>
    <property type="match status" value="1"/>
</dbReference>
<dbReference type="PANTHER" id="PTHR11669:SF8">
    <property type="entry name" value="DNA POLYMERASE III SUBUNIT DELTA"/>
    <property type="match status" value="1"/>
</dbReference>
<dbReference type="InterPro" id="IPR027417">
    <property type="entry name" value="P-loop_NTPase"/>
</dbReference>
<sequence>MGVGVLKPALANIVGQELARKILFKAASGGKISQAYMFKGPDGVGKRTMALAFAAFINCRDKGSDACGRCPSCKKFASNNHPDFMEIVPEGAAGIKIDQIRDLKSKLAFPSFEAAHRVILLADIQSTIRRPEVANSLLKTLEEPPADTIFILTVDEAAEVLATIASRCQVVPFYSLPLEFIRRRLEAEGLEPAAAAALSAISGGSLGRAIAPEGRELLALRRQVVELLIYDLSGPLPLPELFRLAETCAGLKDKLAYFFELLGLWLRDLMLFAVPGQEQRMVNIDLVHLYQARREGWQLAELSDKLQALSLARKQLRFNCDRRLVCEVLFLRLSALP</sequence>
<organism evidence="1">
    <name type="scientific">hydrothermal vent metagenome</name>
    <dbReference type="NCBI Taxonomy" id="652676"/>
    <lineage>
        <taxon>unclassified sequences</taxon>
        <taxon>metagenomes</taxon>
        <taxon>ecological metagenomes</taxon>
    </lineage>
</organism>
<dbReference type="Pfam" id="PF13177">
    <property type="entry name" value="DNA_pol3_delta2"/>
    <property type="match status" value="1"/>
</dbReference>
<dbReference type="AlphaFoldDB" id="A0A3B0VHJ1"/>
<dbReference type="GO" id="GO:0008408">
    <property type="term" value="F:3'-5' exonuclease activity"/>
    <property type="evidence" value="ECO:0007669"/>
    <property type="project" value="InterPro"/>
</dbReference>
<name>A0A3B0VHJ1_9ZZZZ</name>